<dbReference type="InterPro" id="IPR052603">
    <property type="entry name" value="EFCB6"/>
</dbReference>
<feature type="compositionally biased region" description="Acidic residues" evidence="4">
    <location>
        <begin position="276"/>
        <end position="286"/>
    </location>
</feature>
<dbReference type="Pfam" id="PF08976">
    <property type="entry name" value="EF-hand_11"/>
    <property type="match status" value="4"/>
</dbReference>
<dbReference type="InterPro" id="IPR002048">
    <property type="entry name" value="EF_hand_dom"/>
</dbReference>
<reference evidence="7" key="1">
    <citation type="journal article" date="2002" name="Science">
        <title>The draft genome of Ciona intestinalis: insights into chordate and vertebrate origins.</title>
        <authorList>
            <person name="Dehal P."/>
            <person name="Satou Y."/>
            <person name="Campbell R.K."/>
            <person name="Chapman J."/>
            <person name="Degnan B."/>
            <person name="De Tomaso A."/>
            <person name="Davidson B."/>
            <person name="Di Gregorio A."/>
            <person name="Gelpke M."/>
            <person name="Goodstein D.M."/>
            <person name="Harafuji N."/>
            <person name="Hastings K.E."/>
            <person name="Ho I."/>
            <person name="Hotta K."/>
            <person name="Huang W."/>
            <person name="Kawashima T."/>
            <person name="Lemaire P."/>
            <person name="Martinez D."/>
            <person name="Meinertzhagen I.A."/>
            <person name="Necula S."/>
            <person name="Nonaka M."/>
            <person name="Putnam N."/>
            <person name="Rash S."/>
            <person name="Saiga H."/>
            <person name="Satake M."/>
            <person name="Terry A."/>
            <person name="Yamada L."/>
            <person name="Wang H.G."/>
            <person name="Awazu S."/>
            <person name="Azumi K."/>
            <person name="Boore J."/>
            <person name="Branno M."/>
            <person name="Chin-Bow S."/>
            <person name="DeSantis R."/>
            <person name="Doyle S."/>
            <person name="Francino P."/>
            <person name="Keys D.N."/>
            <person name="Haga S."/>
            <person name="Hayashi H."/>
            <person name="Hino K."/>
            <person name="Imai K.S."/>
            <person name="Inaba K."/>
            <person name="Kano S."/>
            <person name="Kobayashi K."/>
            <person name="Kobayashi M."/>
            <person name="Lee B.I."/>
            <person name="Makabe K.W."/>
            <person name="Manohar C."/>
            <person name="Matassi G."/>
            <person name="Medina M."/>
            <person name="Mochizuki Y."/>
            <person name="Mount S."/>
            <person name="Morishita T."/>
            <person name="Miura S."/>
            <person name="Nakayama A."/>
            <person name="Nishizaka S."/>
            <person name="Nomoto H."/>
            <person name="Ohta F."/>
            <person name="Oishi K."/>
            <person name="Rigoutsos I."/>
            <person name="Sano M."/>
            <person name="Sasaki A."/>
            <person name="Sasakura Y."/>
            <person name="Shoguchi E."/>
            <person name="Shin-i T."/>
            <person name="Spagnuolo A."/>
            <person name="Stainier D."/>
            <person name="Suzuki M.M."/>
            <person name="Tassy O."/>
            <person name="Takatori N."/>
            <person name="Tokuoka M."/>
            <person name="Yagi K."/>
            <person name="Yoshizaki F."/>
            <person name="Wada S."/>
            <person name="Zhang C."/>
            <person name="Hyatt P.D."/>
            <person name="Larimer F."/>
            <person name="Detter C."/>
            <person name="Doggett N."/>
            <person name="Glavina T."/>
            <person name="Hawkins T."/>
            <person name="Richardson P."/>
            <person name="Lucas S."/>
            <person name="Kohara Y."/>
            <person name="Levine M."/>
            <person name="Satoh N."/>
            <person name="Rokhsar D.S."/>
        </authorList>
    </citation>
    <scope>NUCLEOTIDE SEQUENCE [LARGE SCALE GENOMIC DNA]</scope>
</reference>
<reference evidence="6" key="2">
    <citation type="submission" date="2025-08" db="UniProtKB">
        <authorList>
            <consortium name="Ensembl"/>
        </authorList>
    </citation>
    <scope>IDENTIFICATION</scope>
</reference>
<feature type="region of interest" description="Disordered" evidence="4">
    <location>
        <begin position="267"/>
        <end position="290"/>
    </location>
</feature>
<dbReference type="GO" id="GO:0005509">
    <property type="term" value="F:calcium ion binding"/>
    <property type="evidence" value="ECO:0007669"/>
    <property type="project" value="InterPro"/>
</dbReference>
<feature type="domain" description="EF-hand" evidence="5">
    <location>
        <begin position="321"/>
        <end position="356"/>
    </location>
</feature>
<dbReference type="Proteomes" id="UP000008144">
    <property type="component" value="Unassembled WGS sequence"/>
</dbReference>
<sequence>MSAVQVIERPHPGANGGLRPSSSGVVFSPRPLLSTGRNVRSLRNSTTSLARSFHVPSTSSGSTTVMLAANPKLTSIEVEAIIKQKLWENMEPLKQAFQLYDADRCTNVTKGEFRRVLENYCLPMTAEQFNALVVKIGTNPNGTISYLRFIDKFVTNSLTPNIGVARILSRPSSSNKQRIDTIERFLQQKIAANLKNVIRSFKLFDYNMDGLVQRHELRRVIENYCLKLNDSQFNKLWSRYDFQHTGAINYRDFLRRLGVNAATAERHVTTPLNNGPDEERDDEDGGCGERVSEEGWEGWVVKGYNIPLVIKLLTYIQDMKNNYQNIKRALMTFDISSDGFISIDDLKAVLDNFVLPTSDEIFHQLMYKFEVRGTGKVSWEQFLSKFQDPQSNGNGQTIPIGQNHKVNPTRQALDNSSTPDVIKKLKDHILNNFATLKQAFLAFDENRKGVIGRKDLRRIIETFAMKISDENFKELQVYLDPQHTGFINYHSFLQLFESREHVTAHKWLFSTHKFNENQSPAILAWNTVEEILREKLSENYRMVDKVADEYSALDTTGDGRISRTHLRRLINRYALPVSDEHFNKMWSACEGSSEGRICFARFLDNLNIDVQPGDLEGTSKRIQEESSEREERINEIDKADLRHTNLLSASEVVRRLKDRMLQHDAGIRKSFLRFSRSGKDRVTKKDLRKMLDDIGLRMEDSQFKELMKMLHVNGRGLLYSDFVESFQDPRTDGMGKVRRQELERAGNHIVNPTNVRYMTAQECYDQLLERMRQNFGSVRSAFYKVDDDHDGNLTMTEFRRLFDSFMFIITDQTFHELLRMLGLTKRSSLSYHDFLNKEEGHPWLKSEHRYNRPRSATELAADQVHQCLCLKAEQAWSDLAKAFQNFDADGNGIIKKKELRSVLFRFILPISHAEFNKLWSRYDEEGKGFISHQDFTRKLGVGFTTGDNLVLKEMSKNKMGFFQPQKMFCQIKKKLNIPSSHRDRFREYYSDFDKAFRQLDKNRDGYITIADLQRVLLQLNYFLDEKQFLDLLRRLGLPTTKSKLSYFDFLRSIDDGRASKYGRRDVIGRESVTWQSFESLTVEKATIKLKEQVTVNYDSLNAAFRAFDRLQTGLVKVVDFRRLLDNFCFKLTDKQFRGVLLKCRITGGSVSSNKMINWIVFLQDFSQIKDVKLKEWGDYVGKIAPPQSPHELPLVEVEERISEVVTARHFQISRDFADVDYAKIFVVSREDFRDILNRHVMRLTDDQFNRLWAKQAVNEFNNIEYREFLKRYQLHKDDKVKQEGQTTQKPCDEIQPISNQISVPRPPSRLGTSDSHRLRGNPRPVTPLVNADSAEMKVKDLVYKSWQDIQRECKKLDLEGTGTVLPDEFVGILDSFGVMLPLEDARQLMLKYDLHEQQGRFSYREFLRHFILTLKPQDEGLLKRRKIHAA</sequence>
<feature type="domain" description="EF-hand" evidence="5">
    <location>
        <begin position="192"/>
        <end position="227"/>
    </location>
</feature>
<evidence type="ECO:0000259" key="5">
    <source>
        <dbReference type="PROSITE" id="PS50222"/>
    </source>
</evidence>
<dbReference type="InterPro" id="IPR011992">
    <property type="entry name" value="EF-hand-dom_pair"/>
</dbReference>
<feature type="domain" description="EF-hand" evidence="5">
    <location>
        <begin position="431"/>
        <end position="466"/>
    </location>
</feature>
<dbReference type="Pfam" id="PF13405">
    <property type="entry name" value="EF-hand_6"/>
    <property type="match status" value="1"/>
</dbReference>
<evidence type="ECO:0000313" key="7">
    <source>
        <dbReference type="Proteomes" id="UP000008144"/>
    </source>
</evidence>
<dbReference type="HOGENOM" id="CLU_004260_0_0_1"/>
<dbReference type="SUPFAM" id="SSF47473">
    <property type="entry name" value="EF-hand"/>
    <property type="match status" value="7"/>
</dbReference>
<evidence type="ECO:0000313" key="6">
    <source>
        <dbReference type="Ensembl" id="ENSCINP00000021056.3"/>
    </source>
</evidence>
<keyword evidence="3" id="KW-0106">Calcium</keyword>
<dbReference type="FunFam" id="1.10.238.10:FF:000550">
    <property type="entry name" value="EF-hand calcium-binding domain 6"/>
    <property type="match status" value="1"/>
</dbReference>
<feature type="domain" description="EF-hand" evidence="5">
    <location>
        <begin position="88"/>
        <end position="123"/>
    </location>
</feature>
<dbReference type="Ensembl" id="ENSCINT00000021056.3">
    <property type="protein sequence ID" value="ENSCINP00000021056.3"/>
    <property type="gene ID" value="ENSCING00000003473.3"/>
</dbReference>
<feature type="domain" description="EF-hand" evidence="5">
    <location>
        <begin position="987"/>
        <end position="1022"/>
    </location>
</feature>
<evidence type="ECO:0000256" key="3">
    <source>
        <dbReference type="ARBA" id="ARBA00022837"/>
    </source>
</evidence>
<protein>
    <recommendedName>
        <fullName evidence="5">EF-hand domain-containing protein</fullName>
    </recommendedName>
</protein>
<evidence type="ECO:0000256" key="2">
    <source>
        <dbReference type="ARBA" id="ARBA00022737"/>
    </source>
</evidence>
<dbReference type="Gene3D" id="1.10.238.10">
    <property type="entry name" value="EF-hand"/>
    <property type="match status" value="12"/>
</dbReference>
<evidence type="ECO:0000256" key="4">
    <source>
        <dbReference type="SAM" id="MobiDB-lite"/>
    </source>
</evidence>
<name>F6TMY0_CIOIN</name>
<dbReference type="GeneTree" id="ENSGT00960000189257"/>
<feature type="region of interest" description="Disordered" evidence="4">
    <location>
        <begin position="1"/>
        <end position="23"/>
    </location>
</feature>
<accession>F6TMY0</accession>
<dbReference type="SMART" id="SM00054">
    <property type="entry name" value="EFh"/>
    <property type="match status" value="10"/>
</dbReference>
<dbReference type="FunFam" id="1.10.238.10:FF:000918">
    <property type="entry name" value="EF-hand calcium-binding domain-containing protein 6-like"/>
    <property type="match status" value="1"/>
</dbReference>
<dbReference type="STRING" id="7719.ENSCINP00000021056"/>
<dbReference type="Pfam" id="PF13202">
    <property type="entry name" value="EF-hand_5"/>
    <property type="match status" value="1"/>
</dbReference>
<dbReference type="PANTHER" id="PTHR20875:SF2">
    <property type="entry name" value="EF-HAND CALCIUM-BINDING DOMAIN-CONTAINING PROTEIN 6"/>
    <property type="match status" value="1"/>
</dbReference>
<dbReference type="PANTHER" id="PTHR20875">
    <property type="entry name" value="EF-HAND CALCIUM-BINDING DOMAIN-CONTAINING PROTEIN 6-RELATED"/>
    <property type="match status" value="1"/>
</dbReference>
<dbReference type="InterPro" id="IPR018247">
    <property type="entry name" value="EF_Hand_1_Ca_BS"/>
</dbReference>
<feature type="domain" description="EF-hand" evidence="5">
    <location>
        <begin position="1344"/>
        <end position="1379"/>
    </location>
</feature>
<proteinExistence type="predicted"/>
<dbReference type="FunFam" id="1.10.238.10:FF:000121">
    <property type="entry name" value="EF-hand calcium-binding domain-containing protein 6"/>
    <property type="match status" value="5"/>
</dbReference>
<keyword evidence="2" id="KW-0677">Repeat</keyword>
<feature type="domain" description="EF-hand" evidence="5">
    <location>
        <begin position="874"/>
        <end position="909"/>
    </location>
</feature>
<dbReference type="InParanoid" id="F6TMY0"/>
<keyword evidence="1" id="KW-0597">Phosphoprotein</keyword>
<reference evidence="6" key="3">
    <citation type="submission" date="2025-09" db="UniProtKB">
        <authorList>
            <consortium name="Ensembl"/>
        </authorList>
    </citation>
    <scope>IDENTIFICATION</scope>
</reference>
<dbReference type="CDD" id="cd00051">
    <property type="entry name" value="EFh"/>
    <property type="match status" value="2"/>
</dbReference>
<dbReference type="GO" id="GO:0005654">
    <property type="term" value="C:nucleoplasm"/>
    <property type="evidence" value="ECO:0000318"/>
    <property type="project" value="GO_Central"/>
</dbReference>
<feature type="domain" description="EF-hand" evidence="5">
    <location>
        <begin position="541"/>
        <end position="576"/>
    </location>
</feature>
<dbReference type="PROSITE" id="PS50222">
    <property type="entry name" value="EF_HAND_2"/>
    <property type="match status" value="9"/>
</dbReference>
<dbReference type="InterPro" id="IPR015070">
    <property type="entry name" value="EF_hand_DJBP"/>
</dbReference>
<organism evidence="6 7">
    <name type="scientific">Ciona intestinalis</name>
    <name type="common">Transparent sea squirt</name>
    <name type="synonym">Ascidia intestinalis</name>
    <dbReference type="NCBI Taxonomy" id="7719"/>
    <lineage>
        <taxon>Eukaryota</taxon>
        <taxon>Metazoa</taxon>
        <taxon>Chordata</taxon>
        <taxon>Tunicata</taxon>
        <taxon>Ascidiacea</taxon>
        <taxon>Phlebobranchia</taxon>
        <taxon>Cionidae</taxon>
        <taxon>Ciona</taxon>
    </lineage>
</organism>
<feature type="domain" description="EF-hand" evidence="5">
    <location>
        <begin position="773"/>
        <end position="808"/>
    </location>
</feature>
<feature type="region of interest" description="Disordered" evidence="4">
    <location>
        <begin position="1279"/>
        <end position="1328"/>
    </location>
</feature>
<dbReference type="OMA" id="NLCEKRS"/>
<keyword evidence="7" id="KW-1185">Reference proteome</keyword>
<dbReference type="FunCoup" id="F6TMY0">
    <property type="interactions" value="4"/>
</dbReference>
<dbReference type="PROSITE" id="PS00018">
    <property type="entry name" value="EF_HAND_1"/>
    <property type="match status" value="4"/>
</dbReference>
<evidence type="ECO:0000256" key="1">
    <source>
        <dbReference type="ARBA" id="ARBA00022553"/>
    </source>
</evidence>